<protein>
    <submittedName>
        <fullName evidence="2">Integrating conjugative element protein, PFL_4669 family</fullName>
    </submittedName>
</protein>
<feature type="region of interest" description="Disordered" evidence="1">
    <location>
        <begin position="229"/>
        <end position="252"/>
    </location>
</feature>
<dbReference type="Proteomes" id="UP000254649">
    <property type="component" value="Unassembled WGS sequence"/>
</dbReference>
<dbReference type="InterPro" id="IPR014996">
    <property type="entry name" value="AcaB"/>
</dbReference>
<dbReference type="NCBIfam" id="TIGR03761">
    <property type="entry name" value="ICE_PFL4669"/>
    <property type="match status" value="1"/>
</dbReference>
<feature type="compositionally biased region" description="Polar residues" evidence="1">
    <location>
        <begin position="240"/>
        <end position="252"/>
    </location>
</feature>
<organism evidence="2 3">
    <name type="scientific">[Actinobacillus] rossii</name>
    <dbReference type="NCBI Taxonomy" id="123820"/>
    <lineage>
        <taxon>Bacteria</taxon>
        <taxon>Pseudomonadati</taxon>
        <taxon>Pseudomonadota</taxon>
        <taxon>Gammaproteobacteria</taxon>
        <taxon>Pasteurellales</taxon>
        <taxon>Pasteurellaceae</taxon>
    </lineage>
</organism>
<accession>A0A380U4I4</accession>
<dbReference type="Pfam" id="PF08900">
    <property type="entry name" value="AcaB"/>
    <property type="match status" value="1"/>
</dbReference>
<evidence type="ECO:0000256" key="1">
    <source>
        <dbReference type="SAM" id="MobiDB-lite"/>
    </source>
</evidence>
<gene>
    <name evidence="2" type="ORF">NCTC10801_02474</name>
</gene>
<dbReference type="AlphaFoldDB" id="A0A380U4I4"/>
<evidence type="ECO:0000313" key="3">
    <source>
        <dbReference type="Proteomes" id="UP000254649"/>
    </source>
</evidence>
<dbReference type="EMBL" id="UFRQ01000003">
    <property type="protein sequence ID" value="SUT95465.1"/>
    <property type="molecule type" value="Genomic_DNA"/>
</dbReference>
<reference evidence="2 3" key="1">
    <citation type="submission" date="2018-06" db="EMBL/GenBank/DDBJ databases">
        <authorList>
            <consortium name="Pathogen Informatics"/>
            <person name="Doyle S."/>
        </authorList>
    </citation>
    <scope>NUCLEOTIDE SEQUENCE [LARGE SCALE GENOMIC DNA]</scope>
    <source>
        <strain evidence="2 3">NCTC10801</strain>
    </source>
</reference>
<sequence length="252" mass="28730">MTTTPESQLGPLRSEIKFTLHTQYAHKLWIGRNSAKDEKGKIIQSSILSMPNALKLIGQIQQDAAQDDPYADDYLLRFEEKVLTYRQEMQQLVNKLVGIYADRLPESIEFERCTNVSPISYPIYVNSQLGYQLLYLLGDFDNLARVTMTAAHIALLTRADAQEWLEAGAVLLRKCFGVIENYKHSGITRKDAQEKNARYQAAVKRMGYEVPDYVLTGERRADYAPFIRHSSLSEDDNEQTVESQVTANTENE</sequence>
<proteinExistence type="predicted"/>
<name>A0A380U4I4_9PAST</name>
<dbReference type="OrthoDB" id="8524550at2"/>
<keyword evidence="3" id="KW-1185">Reference proteome</keyword>
<evidence type="ECO:0000313" key="2">
    <source>
        <dbReference type="EMBL" id="SUT95465.1"/>
    </source>
</evidence>